<accession>A0A0E9QCD6</accession>
<name>A0A0E9QCD6_ANGAN</name>
<organism evidence="1">
    <name type="scientific">Anguilla anguilla</name>
    <name type="common">European freshwater eel</name>
    <name type="synonym">Muraena anguilla</name>
    <dbReference type="NCBI Taxonomy" id="7936"/>
    <lineage>
        <taxon>Eukaryota</taxon>
        <taxon>Metazoa</taxon>
        <taxon>Chordata</taxon>
        <taxon>Craniata</taxon>
        <taxon>Vertebrata</taxon>
        <taxon>Euteleostomi</taxon>
        <taxon>Actinopterygii</taxon>
        <taxon>Neopterygii</taxon>
        <taxon>Teleostei</taxon>
        <taxon>Anguilliformes</taxon>
        <taxon>Anguillidae</taxon>
        <taxon>Anguilla</taxon>
    </lineage>
</organism>
<reference evidence="1" key="1">
    <citation type="submission" date="2014-11" db="EMBL/GenBank/DDBJ databases">
        <authorList>
            <person name="Amaro Gonzalez C."/>
        </authorList>
    </citation>
    <scope>NUCLEOTIDE SEQUENCE</scope>
</reference>
<evidence type="ECO:0000313" key="1">
    <source>
        <dbReference type="EMBL" id="JAH13980.1"/>
    </source>
</evidence>
<sequence length="27" mass="2902">MGSTGSVLAVQSSVVVVECKYMHVDFE</sequence>
<dbReference type="EMBL" id="GBXM01094597">
    <property type="protein sequence ID" value="JAH13980.1"/>
    <property type="molecule type" value="Transcribed_RNA"/>
</dbReference>
<protein>
    <submittedName>
        <fullName evidence="1">Uncharacterized protein</fullName>
    </submittedName>
</protein>
<proteinExistence type="predicted"/>
<reference evidence="1" key="2">
    <citation type="journal article" date="2015" name="Fish Shellfish Immunol.">
        <title>Early steps in the European eel (Anguilla anguilla)-Vibrio vulnificus interaction in the gills: Role of the RtxA13 toxin.</title>
        <authorList>
            <person name="Callol A."/>
            <person name="Pajuelo D."/>
            <person name="Ebbesson L."/>
            <person name="Teles M."/>
            <person name="MacKenzie S."/>
            <person name="Amaro C."/>
        </authorList>
    </citation>
    <scope>NUCLEOTIDE SEQUENCE</scope>
</reference>
<dbReference type="AlphaFoldDB" id="A0A0E9QCD6"/>